<gene>
    <name evidence="4" type="ORF">KO481_08305</name>
</gene>
<dbReference type="RefSeq" id="WP_215916398.1">
    <property type="nucleotide sequence ID" value="NZ_JAHKNI010000002.1"/>
</dbReference>
<dbReference type="InterPro" id="IPR055797">
    <property type="entry name" value="DUF7373"/>
</dbReference>
<evidence type="ECO:0000256" key="1">
    <source>
        <dbReference type="SAM" id="SignalP"/>
    </source>
</evidence>
<name>A0ABS6AX51_9NOCA</name>
<dbReference type="PROSITE" id="PS51257">
    <property type="entry name" value="PROKAR_LIPOPROTEIN"/>
    <property type="match status" value="1"/>
</dbReference>
<evidence type="ECO:0000259" key="2">
    <source>
        <dbReference type="Pfam" id="PF24088"/>
    </source>
</evidence>
<dbReference type="Proteomes" id="UP000733379">
    <property type="component" value="Unassembled WGS sequence"/>
</dbReference>
<comment type="caution">
    <text evidence="4">The sequence shown here is derived from an EMBL/GenBank/DDBJ whole genome shotgun (WGS) entry which is preliminary data.</text>
</comment>
<dbReference type="EMBL" id="JAHKNI010000002">
    <property type="protein sequence ID" value="MBU3061525.1"/>
    <property type="molecule type" value="Genomic_DNA"/>
</dbReference>
<dbReference type="Pfam" id="PF24092">
    <property type="entry name" value="DUF7373_C"/>
    <property type="match status" value="1"/>
</dbReference>
<keyword evidence="1" id="KW-0732">Signal</keyword>
<evidence type="ECO:0000259" key="3">
    <source>
        <dbReference type="Pfam" id="PF24092"/>
    </source>
</evidence>
<feature type="chain" id="PRO_5046510806" evidence="1">
    <location>
        <begin position="28"/>
        <end position="400"/>
    </location>
</feature>
<proteinExistence type="predicted"/>
<reference evidence="4 5" key="1">
    <citation type="submission" date="2021-06" db="EMBL/GenBank/DDBJ databases">
        <title>Actinomycetes sequencing.</title>
        <authorList>
            <person name="Shan Q."/>
        </authorList>
    </citation>
    <scope>NUCLEOTIDE SEQUENCE [LARGE SCALE GENOMIC DNA]</scope>
    <source>
        <strain evidence="4 5">NEAU-G5</strain>
    </source>
</reference>
<feature type="domain" description="DUF7373" evidence="3">
    <location>
        <begin position="257"/>
        <end position="397"/>
    </location>
</feature>
<keyword evidence="5" id="KW-1185">Reference proteome</keyword>
<sequence>MRRSSVSAIGLTLLLTALLTGCGSSHGGSSPTPRIDLSALDFGPYNASPRDMGKPKSALQAANIEAERLGNVVPLAMDIDPALVYGGNPNAVVFTDPKNSMLPNFCNLDNFAAVAPGLVGGFVSYGRSSQAIAGLELVNAVMLFPDEQSAAGAASALEHLDFTSKPGSQPVPIPKYPAAHAHWEPGTQAIDDWYASGKMLVFTSVYDHARIWFHHTDLPELVGKVTKSLDTVVPAIAKFTPHPVDQLTDQPIDDSGMLGRTMVRPKASTDDWLNPPAVYDAHAALNWSTDPLSTQQWLVADGVDKYAQYGNDLYRTRDEATALDARDQLGDLEKHFKSAAPPRGLPIAKCRQYHGPQTQAIHYYCAVAYGRYASQSWGNQLLDAQQRISAQYAILVKAKS</sequence>
<evidence type="ECO:0000313" key="5">
    <source>
        <dbReference type="Proteomes" id="UP000733379"/>
    </source>
</evidence>
<protein>
    <submittedName>
        <fullName evidence="4">Uncharacterized protein</fullName>
    </submittedName>
</protein>
<dbReference type="Pfam" id="PF24088">
    <property type="entry name" value="DUF7373"/>
    <property type="match status" value="1"/>
</dbReference>
<feature type="signal peptide" evidence="1">
    <location>
        <begin position="1"/>
        <end position="27"/>
    </location>
</feature>
<accession>A0ABS6AX51</accession>
<dbReference type="InterPro" id="IPR056463">
    <property type="entry name" value="DUF7373_C"/>
</dbReference>
<organism evidence="4 5">
    <name type="scientific">Nocardia albiluteola</name>
    <dbReference type="NCBI Taxonomy" id="2842303"/>
    <lineage>
        <taxon>Bacteria</taxon>
        <taxon>Bacillati</taxon>
        <taxon>Actinomycetota</taxon>
        <taxon>Actinomycetes</taxon>
        <taxon>Mycobacteriales</taxon>
        <taxon>Nocardiaceae</taxon>
        <taxon>Nocardia</taxon>
    </lineage>
</organism>
<feature type="domain" description="DUF7373" evidence="2">
    <location>
        <begin position="53"/>
        <end position="252"/>
    </location>
</feature>
<evidence type="ECO:0000313" key="4">
    <source>
        <dbReference type="EMBL" id="MBU3061525.1"/>
    </source>
</evidence>